<accession>A0A428GG80</accession>
<organism evidence="1 2">
    <name type="scientific">Streptococcus cristatus</name>
    <dbReference type="NCBI Taxonomy" id="45634"/>
    <lineage>
        <taxon>Bacteria</taxon>
        <taxon>Bacillati</taxon>
        <taxon>Bacillota</taxon>
        <taxon>Bacilli</taxon>
        <taxon>Lactobacillales</taxon>
        <taxon>Streptococcaceae</taxon>
        <taxon>Streptococcus</taxon>
    </lineage>
</organism>
<dbReference type="Proteomes" id="UP000272213">
    <property type="component" value="Unassembled WGS sequence"/>
</dbReference>
<sequence length="110" mass="13009">MIKLSKIIDKETYKSFLDDLITEEYVDGLIKEYSEEQYEEIECFEENLTFKTSTGQDYTFDKSFVELRGSVLEYENSIQINHRKLEAEFVQVTEFETHCEMRDHNTGLAA</sequence>
<evidence type="ECO:0000313" key="2">
    <source>
        <dbReference type="Proteomes" id="UP000272213"/>
    </source>
</evidence>
<comment type="caution">
    <text evidence="1">The sequence shown here is derived from an EMBL/GenBank/DDBJ whole genome shotgun (WGS) entry which is preliminary data.</text>
</comment>
<gene>
    <name evidence="1" type="ORF">D8798_07360</name>
</gene>
<dbReference type="RefSeq" id="WP_002927870.1">
    <property type="nucleotide sequence ID" value="NZ_RJPM01000006.1"/>
</dbReference>
<name>A0A428GG80_STRCR</name>
<dbReference type="AlphaFoldDB" id="A0A428GG80"/>
<proteinExistence type="predicted"/>
<dbReference type="EMBL" id="RJPM01000006">
    <property type="protein sequence ID" value="RSJ75819.1"/>
    <property type="molecule type" value="Genomic_DNA"/>
</dbReference>
<evidence type="ECO:0000313" key="1">
    <source>
        <dbReference type="EMBL" id="RSJ75819.1"/>
    </source>
</evidence>
<protein>
    <submittedName>
        <fullName evidence="1">Uncharacterized protein</fullName>
    </submittedName>
</protein>
<reference evidence="1 2" key="1">
    <citation type="submission" date="2018-11" db="EMBL/GenBank/DDBJ databases">
        <title>Species Designations Belie Phenotypic and Genotypic Heterogeneity in Oral Streptococci.</title>
        <authorList>
            <person name="Velsko I."/>
        </authorList>
    </citation>
    <scope>NUCLEOTIDE SEQUENCE [LARGE SCALE GENOMIC DNA]</scope>
    <source>
        <strain evidence="1 2">BCA6</strain>
    </source>
</reference>